<keyword evidence="4" id="KW-0413">Isomerase</keyword>
<protein>
    <submittedName>
        <fullName evidence="4">Alanine racemase</fullName>
        <ecNumber evidence="4">5.1.1.1</ecNumber>
    </submittedName>
</protein>
<dbReference type="Gene3D" id="3.20.20.10">
    <property type="entry name" value="Alanine racemase"/>
    <property type="match status" value="1"/>
</dbReference>
<evidence type="ECO:0000256" key="2">
    <source>
        <dbReference type="ARBA" id="ARBA00023239"/>
    </source>
</evidence>
<dbReference type="EC" id="5.1.1.1" evidence="4"/>
<dbReference type="RefSeq" id="WP_378091869.1">
    <property type="nucleotide sequence ID" value="NZ_JBHSEP010000001.1"/>
</dbReference>
<accession>A0ABV9F8D8</accession>
<keyword evidence="2" id="KW-0456">Lyase</keyword>
<dbReference type="PANTHER" id="PTHR28004">
    <property type="entry name" value="ZGC:162816-RELATED"/>
    <property type="match status" value="1"/>
</dbReference>
<evidence type="ECO:0000259" key="3">
    <source>
        <dbReference type="SMART" id="SM01119"/>
    </source>
</evidence>
<dbReference type="Gene3D" id="2.40.37.20">
    <property type="entry name" value="D-serine dehydratase-like domain"/>
    <property type="match status" value="1"/>
</dbReference>
<evidence type="ECO:0000256" key="1">
    <source>
        <dbReference type="ARBA" id="ARBA00005323"/>
    </source>
</evidence>
<comment type="caution">
    <text evidence="4">The sequence shown here is derived from an EMBL/GenBank/DDBJ whole genome shotgun (WGS) entry which is preliminary data.</text>
</comment>
<dbReference type="GO" id="GO:0008784">
    <property type="term" value="F:alanine racemase activity"/>
    <property type="evidence" value="ECO:0007669"/>
    <property type="project" value="UniProtKB-EC"/>
</dbReference>
<feature type="domain" description="D-serine dehydratase-like" evidence="3">
    <location>
        <begin position="255"/>
        <end position="348"/>
    </location>
</feature>
<dbReference type="Pfam" id="PF14031">
    <property type="entry name" value="D-ser_dehydrat"/>
    <property type="match status" value="1"/>
</dbReference>
<dbReference type="EMBL" id="JBHSEP010000001">
    <property type="protein sequence ID" value="MFC4597097.1"/>
    <property type="molecule type" value="Genomic_DNA"/>
</dbReference>
<dbReference type="InterPro" id="IPR026956">
    <property type="entry name" value="D-ser_dehydrat-like_dom"/>
</dbReference>
<dbReference type="InterPro" id="IPR001608">
    <property type="entry name" value="Ala_racemase_N"/>
</dbReference>
<dbReference type="Pfam" id="PF01168">
    <property type="entry name" value="Ala_racemase_N"/>
    <property type="match status" value="1"/>
</dbReference>
<keyword evidence="5" id="KW-1185">Reference proteome</keyword>
<organism evidence="4 5">
    <name type="scientific">Cohnella hongkongensis</name>
    <dbReference type="NCBI Taxonomy" id="178337"/>
    <lineage>
        <taxon>Bacteria</taxon>
        <taxon>Bacillati</taxon>
        <taxon>Bacillota</taxon>
        <taxon>Bacilli</taxon>
        <taxon>Bacillales</taxon>
        <taxon>Paenibacillaceae</taxon>
        <taxon>Cohnella</taxon>
    </lineage>
</organism>
<gene>
    <name evidence="4" type="ORF">ACFO3S_02500</name>
</gene>
<dbReference type="InterPro" id="IPR029066">
    <property type="entry name" value="PLP-binding_barrel"/>
</dbReference>
<proteinExistence type="inferred from homology"/>
<evidence type="ECO:0000313" key="4">
    <source>
        <dbReference type="EMBL" id="MFC4597097.1"/>
    </source>
</evidence>
<name>A0ABV9F8D8_9BACL</name>
<dbReference type="InterPro" id="IPR042208">
    <property type="entry name" value="D-ser_dehydrat-like_sf"/>
</dbReference>
<dbReference type="InterPro" id="IPR051466">
    <property type="entry name" value="D-amino_acid_metab_enzyme"/>
</dbReference>
<comment type="similarity">
    <text evidence="1">Belongs to the DSD1 family.</text>
</comment>
<dbReference type="Proteomes" id="UP001596028">
    <property type="component" value="Unassembled WGS sequence"/>
</dbReference>
<dbReference type="SUPFAM" id="SSF51419">
    <property type="entry name" value="PLP-binding barrel"/>
    <property type="match status" value="1"/>
</dbReference>
<sequence>MSSLAELPTPAVYIDLDVMEANISAMAERLKARGIAHRPHLKSHKSIAVAQRQLAAGAIGVTAAKLSEAEVFAGGGIPNILLAYPIVGADKLARLAALHLRTELLVTADSLEGAAGLSGVGVSTGKPVRVLIEIDGGLHRGGRQPGEDALQFARAVDALPGIEVRGLMGYFGTVYKHRNGRDLAEAVKKEAETMAAVAALFRAHGLSAEIVSTGSSPAGLLAELLEGVTEVRSGNYAFFDASGVGMGLATEADCALRVVATVVSTPLPGRATIDAGTKTLTSDRAHHREGFGIVVGYPEISVTALNEEHGFLAYDPDRVRLRIGDRVELIPNHACVLPNLLDRVAGVRKGRVTEWISVDARGCST</sequence>
<dbReference type="SMART" id="SM01119">
    <property type="entry name" value="D-ser_dehydrat"/>
    <property type="match status" value="1"/>
</dbReference>
<dbReference type="PANTHER" id="PTHR28004:SF2">
    <property type="entry name" value="D-SERINE DEHYDRATASE"/>
    <property type="match status" value="1"/>
</dbReference>
<evidence type="ECO:0000313" key="5">
    <source>
        <dbReference type="Proteomes" id="UP001596028"/>
    </source>
</evidence>
<reference evidence="5" key="1">
    <citation type="journal article" date="2019" name="Int. J. Syst. Evol. Microbiol.">
        <title>The Global Catalogue of Microorganisms (GCM) 10K type strain sequencing project: providing services to taxonomists for standard genome sequencing and annotation.</title>
        <authorList>
            <consortium name="The Broad Institute Genomics Platform"/>
            <consortium name="The Broad Institute Genome Sequencing Center for Infectious Disease"/>
            <person name="Wu L."/>
            <person name="Ma J."/>
        </authorList>
    </citation>
    <scope>NUCLEOTIDE SEQUENCE [LARGE SCALE GENOMIC DNA]</scope>
    <source>
        <strain evidence="5">CCUG 49571</strain>
    </source>
</reference>